<dbReference type="Gene3D" id="2.60.40.1180">
    <property type="entry name" value="Golgi alpha-mannosidase II"/>
    <property type="match status" value="1"/>
</dbReference>
<evidence type="ECO:0000256" key="2">
    <source>
        <dbReference type="ARBA" id="ARBA00022801"/>
    </source>
</evidence>
<dbReference type="InterPro" id="IPR017853">
    <property type="entry name" value="GH"/>
</dbReference>
<evidence type="ECO:0000259" key="5">
    <source>
        <dbReference type="SMART" id="SM00642"/>
    </source>
</evidence>
<dbReference type="InterPro" id="IPR013780">
    <property type="entry name" value="Glyco_hydro_b"/>
</dbReference>
<dbReference type="EMBL" id="CP115612">
    <property type="protein sequence ID" value="WBW73271.1"/>
    <property type="molecule type" value="Genomic_DNA"/>
</dbReference>
<evidence type="ECO:0000313" key="6">
    <source>
        <dbReference type="EMBL" id="WBW73271.1"/>
    </source>
</evidence>
<dbReference type="GO" id="GO:0005987">
    <property type="term" value="P:sucrose catabolic process"/>
    <property type="evidence" value="ECO:0007669"/>
    <property type="project" value="TreeGrafter"/>
</dbReference>
<dbReference type="SUPFAM" id="SSF51445">
    <property type="entry name" value="(Trans)glycosidases"/>
    <property type="match status" value="1"/>
</dbReference>
<name>A0AAE9WBJ6_9SCHI</name>
<reference evidence="6 7" key="1">
    <citation type="journal article" date="2023" name="G3 (Bethesda)">
        <title>A high-quality reference genome for the fission yeast Schizosaccharomyces osmophilus.</title>
        <authorList>
            <person name="Jia G.S."/>
            <person name="Zhang W.C."/>
            <person name="Liang Y."/>
            <person name="Liu X.H."/>
            <person name="Rhind N."/>
            <person name="Pidoux A."/>
            <person name="Brysch-Herzberg M."/>
            <person name="Du L.L."/>
        </authorList>
    </citation>
    <scope>NUCLEOTIDE SEQUENCE [LARGE SCALE GENOMIC DNA]</scope>
    <source>
        <strain evidence="6 7">CBS 15793</strain>
    </source>
</reference>
<dbReference type="AlphaFoldDB" id="A0AAE9WBJ6"/>
<dbReference type="GO" id="GO:0004575">
    <property type="term" value="F:sucrose alpha-glucosidase activity"/>
    <property type="evidence" value="ECO:0007669"/>
    <property type="project" value="TreeGrafter"/>
</dbReference>
<accession>A0AAE9WBJ6</accession>
<dbReference type="KEGG" id="som:SOMG_03541"/>
<feature type="domain" description="Glycosyl hydrolase family 13 catalytic" evidence="5">
    <location>
        <begin position="21"/>
        <end position="440"/>
    </location>
</feature>
<dbReference type="PANTHER" id="PTHR10357:SF179">
    <property type="entry name" value="NEUTRAL AND BASIC AMINO ACID TRANSPORT PROTEIN RBAT"/>
    <property type="match status" value="1"/>
</dbReference>
<keyword evidence="2" id="KW-0378">Hydrolase</keyword>
<dbReference type="InterPro" id="IPR045857">
    <property type="entry name" value="O16G_dom_2"/>
</dbReference>
<dbReference type="GeneID" id="80877020"/>
<keyword evidence="3" id="KW-0326">Glycosidase</keyword>
<gene>
    <name evidence="6" type="primary">mal1</name>
    <name evidence="6" type="ORF">SOMG_03541</name>
</gene>
<dbReference type="GO" id="GO:0004574">
    <property type="term" value="F:oligo-1,6-glucosidase activity"/>
    <property type="evidence" value="ECO:0007669"/>
    <property type="project" value="TreeGrafter"/>
</dbReference>
<dbReference type="GO" id="GO:0000025">
    <property type="term" value="P:maltose catabolic process"/>
    <property type="evidence" value="ECO:0007669"/>
    <property type="project" value="TreeGrafter"/>
</dbReference>
<dbReference type="FunFam" id="2.60.40.1180:FF:000007">
    <property type="entry name" value="Sucrose isomerase"/>
    <property type="match status" value="1"/>
</dbReference>
<sequence length="583" mass="67819">MKIVPSEKIQPVWWRETSVYQIYPASFKDENGDGFGDLQGILSKLDYLKGLNVESIWLSPIYPSPLKDMGYDVSNYKEIDSRYGSLQDINVLAKELHKRGMKLVMDLVLNHTSDQHDWFKESRSSKTNSKRDWYIWRPAKYNKDGKRLPPNNWRSYFDTSAWEWDETTQEYFLHLWAPEQPDINWESPELRKAIYDIVRYWLDRGVDGFRLDVINMISKNQEFPDALVTDDRYDYQMGYKYYANGPRIHEYLKELGQILHEYNAFSVGEMPHVEDTDEVLRVVGADRRELTMIFQFDLVSLDLVPGKHKYVEGTWKLSDLKKSVKKWQSIYLTGGGWNASFIENHDQPRTVSRYLSDSPEHRAHSSKLMALFIVFQGGTPFVYQGQELALANIPRDWSISEYVDVETQNFWKLFMSGNPTQEEIQKTMDIVNMRARDNGRTPMHWDSSPNGGFCPKDVKPWMRVTEDFNEWNASSQVGKPDSVYSFWSASLGYRKAMKDAVVYGSFELLSEEDPSIVAFVRESNSTVLAVILNFTDKSVSYECPLQIGGFQVLLNNYEDLVIKENVIHLNPYQGVLFKKSLST</sequence>
<dbReference type="GO" id="GO:0004556">
    <property type="term" value="F:alpha-amylase activity"/>
    <property type="evidence" value="ECO:0007669"/>
    <property type="project" value="TreeGrafter"/>
</dbReference>
<dbReference type="RefSeq" id="XP_056037514.1">
    <property type="nucleotide sequence ID" value="XM_056182331.1"/>
</dbReference>
<keyword evidence="7" id="KW-1185">Reference proteome</keyword>
<evidence type="ECO:0000256" key="3">
    <source>
        <dbReference type="ARBA" id="ARBA00023295"/>
    </source>
</evidence>
<dbReference type="Gene3D" id="3.90.400.10">
    <property type="entry name" value="Oligo-1,6-glucosidase, Domain 2"/>
    <property type="match status" value="1"/>
</dbReference>
<dbReference type="FunFam" id="3.20.20.80:FF:000087">
    <property type="entry name" value="Oligo-1,6-glucosidase IMA1"/>
    <property type="match status" value="1"/>
</dbReference>
<evidence type="ECO:0000256" key="4">
    <source>
        <dbReference type="ARBA" id="ARBA00026248"/>
    </source>
</evidence>
<proteinExistence type="inferred from homology"/>
<dbReference type="CDD" id="cd11333">
    <property type="entry name" value="AmyAc_SI_OligoGlu_DGase"/>
    <property type="match status" value="1"/>
</dbReference>
<protein>
    <submittedName>
        <fullName evidence="6">Maltase alpha-glucosidase Mal1</fullName>
    </submittedName>
</protein>
<evidence type="ECO:0000313" key="7">
    <source>
        <dbReference type="Proteomes" id="UP001212411"/>
    </source>
</evidence>
<dbReference type="InterPro" id="IPR006047">
    <property type="entry name" value="GH13_cat_dom"/>
</dbReference>
<dbReference type="GO" id="GO:0033934">
    <property type="term" value="F:glucan 1,4-alpha-maltotriohydrolase activity"/>
    <property type="evidence" value="ECO:0007669"/>
    <property type="project" value="TreeGrafter"/>
</dbReference>
<organism evidence="6 7">
    <name type="scientific">Schizosaccharomyces osmophilus</name>
    <dbReference type="NCBI Taxonomy" id="2545709"/>
    <lineage>
        <taxon>Eukaryota</taxon>
        <taxon>Fungi</taxon>
        <taxon>Dikarya</taxon>
        <taxon>Ascomycota</taxon>
        <taxon>Taphrinomycotina</taxon>
        <taxon>Schizosaccharomycetes</taxon>
        <taxon>Schizosaccharomycetales</taxon>
        <taxon>Schizosaccharomycetaceae</taxon>
        <taxon>Schizosaccharomyces</taxon>
    </lineage>
</organism>
<keyword evidence="4" id="KW-0462">Maltose metabolism</keyword>
<evidence type="ECO:0000256" key="1">
    <source>
        <dbReference type="ARBA" id="ARBA00008061"/>
    </source>
</evidence>
<dbReference type="SMART" id="SM00642">
    <property type="entry name" value="Aamy"/>
    <property type="match status" value="1"/>
</dbReference>
<dbReference type="Pfam" id="PF00128">
    <property type="entry name" value="Alpha-amylase"/>
    <property type="match status" value="1"/>
</dbReference>
<dbReference type="FunFam" id="3.90.400.10:FF:000004">
    <property type="entry name" value="Oligo-1,6-glucosidase"/>
    <property type="match status" value="1"/>
</dbReference>
<dbReference type="Gene3D" id="3.20.20.80">
    <property type="entry name" value="Glycosidases"/>
    <property type="match status" value="1"/>
</dbReference>
<dbReference type="SUPFAM" id="SSF51011">
    <property type="entry name" value="Glycosyl hydrolase domain"/>
    <property type="match status" value="1"/>
</dbReference>
<dbReference type="PANTHER" id="PTHR10357">
    <property type="entry name" value="ALPHA-AMYLASE FAMILY MEMBER"/>
    <property type="match status" value="1"/>
</dbReference>
<dbReference type="Proteomes" id="UP001212411">
    <property type="component" value="Chromosome 2"/>
</dbReference>
<comment type="similarity">
    <text evidence="1">Belongs to the glycosyl hydrolase 13 family.</text>
</comment>